<keyword evidence="3" id="KW-0547">Nucleotide-binding</keyword>
<dbReference type="InterPro" id="IPR013749">
    <property type="entry name" value="PM/HMP-P_kinase-1"/>
</dbReference>
<evidence type="ECO:0000256" key="2">
    <source>
        <dbReference type="ARBA" id="ARBA00022679"/>
    </source>
</evidence>
<dbReference type="Gene3D" id="3.40.1190.20">
    <property type="match status" value="1"/>
</dbReference>
<keyword evidence="2 7" id="KW-0808">Transferase</keyword>
<protein>
    <recommendedName>
        <fullName evidence="1">pyridoxal kinase</fullName>
        <ecNumber evidence="1">2.7.1.35</ecNumber>
    </recommendedName>
</protein>
<evidence type="ECO:0000256" key="4">
    <source>
        <dbReference type="ARBA" id="ARBA00022777"/>
    </source>
</evidence>
<dbReference type="InterPro" id="IPR004625">
    <property type="entry name" value="PyrdxlKinase"/>
</dbReference>
<dbReference type="GO" id="GO:0008478">
    <property type="term" value="F:pyridoxal kinase activity"/>
    <property type="evidence" value="ECO:0007669"/>
    <property type="project" value="UniProtKB-EC"/>
</dbReference>
<reference evidence="7" key="2">
    <citation type="journal article" date="2021" name="PeerJ">
        <title>Extensive microbial diversity within the chicken gut microbiome revealed by metagenomics and culture.</title>
        <authorList>
            <person name="Gilroy R."/>
            <person name="Ravi A."/>
            <person name="Getino M."/>
            <person name="Pursley I."/>
            <person name="Horton D.L."/>
            <person name="Alikhan N.F."/>
            <person name="Baker D."/>
            <person name="Gharbi K."/>
            <person name="Hall N."/>
            <person name="Watson M."/>
            <person name="Adriaenssens E.M."/>
            <person name="Foster-Nyarko E."/>
            <person name="Jarju S."/>
            <person name="Secka A."/>
            <person name="Antonio M."/>
            <person name="Oren A."/>
            <person name="Chaudhuri R.R."/>
            <person name="La Ragione R."/>
            <person name="Hildebrand F."/>
            <person name="Pallen M.J."/>
        </authorList>
    </citation>
    <scope>NUCLEOTIDE SEQUENCE</scope>
    <source>
        <strain evidence="7">ChiGjej3B3-7149</strain>
    </source>
</reference>
<dbReference type="InterPro" id="IPR029056">
    <property type="entry name" value="Ribokinase-like"/>
</dbReference>
<dbReference type="EC" id="2.7.1.35" evidence="1"/>
<dbReference type="PANTHER" id="PTHR10534">
    <property type="entry name" value="PYRIDOXAL KINASE"/>
    <property type="match status" value="1"/>
</dbReference>
<dbReference type="GO" id="GO:0005524">
    <property type="term" value="F:ATP binding"/>
    <property type="evidence" value="ECO:0007669"/>
    <property type="project" value="UniProtKB-KW"/>
</dbReference>
<feature type="domain" description="Pyridoxamine kinase/Phosphomethylpyrimidine kinase" evidence="6">
    <location>
        <begin position="32"/>
        <end position="260"/>
    </location>
</feature>
<comment type="caution">
    <text evidence="7">The sequence shown here is derived from an EMBL/GenBank/DDBJ whole genome shotgun (WGS) entry which is preliminary data.</text>
</comment>
<evidence type="ECO:0000313" key="8">
    <source>
        <dbReference type="Proteomes" id="UP000824238"/>
    </source>
</evidence>
<dbReference type="SUPFAM" id="SSF53613">
    <property type="entry name" value="Ribokinase-like"/>
    <property type="match status" value="1"/>
</dbReference>
<dbReference type="CDD" id="cd01173">
    <property type="entry name" value="pyridoxal_pyridoxamine_kinase"/>
    <property type="match status" value="1"/>
</dbReference>
<dbReference type="AlphaFoldDB" id="A0A9D1IZH0"/>
<keyword evidence="5" id="KW-0067">ATP-binding</keyword>
<sequence>MEKELPKLKRIAAVHDISGFGKCSLTVALPVVSATGVECACMPTALFSTHTGEFTGWTFRDLTDQMLPMARHWHSIGMPFDGIYSGYLASPAQVGLLARVIDELAGPETLIVCDPAMADNGLYYAGLGDALRDAFRALFSRAHVVTPNITEAALLTGEEYRPAPHDAEYIDRLFRGLESLGPKVAAITGVHPSADEIGTVVRDFGTGESYAAMDSALEGVFYGTGDIFASAFAALLVRGAGAGQALEAASALVRESIRRSYLRETPRPWGVDFEGALPGYVRRVEAIFNPSP</sequence>
<dbReference type="Pfam" id="PF08543">
    <property type="entry name" value="Phos_pyr_kin"/>
    <property type="match status" value="1"/>
</dbReference>
<evidence type="ECO:0000256" key="1">
    <source>
        <dbReference type="ARBA" id="ARBA00012104"/>
    </source>
</evidence>
<keyword evidence="4 7" id="KW-0418">Kinase</keyword>
<organism evidence="7 8">
    <name type="scientific">Candidatus Scatomorpha intestinigallinarum</name>
    <dbReference type="NCBI Taxonomy" id="2840923"/>
    <lineage>
        <taxon>Bacteria</taxon>
        <taxon>Bacillati</taxon>
        <taxon>Bacillota</taxon>
        <taxon>Clostridia</taxon>
        <taxon>Eubacteriales</taxon>
        <taxon>Candidatus Scatomorpha</taxon>
    </lineage>
</organism>
<dbReference type="GO" id="GO:0009443">
    <property type="term" value="P:pyridoxal 5'-phosphate salvage"/>
    <property type="evidence" value="ECO:0007669"/>
    <property type="project" value="InterPro"/>
</dbReference>
<evidence type="ECO:0000256" key="5">
    <source>
        <dbReference type="ARBA" id="ARBA00022840"/>
    </source>
</evidence>
<dbReference type="EMBL" id="DVHH01000176">
    <property type="protein sequence ID" value="HIR55387.1"/>
    <property type="molecule type" value="Genomic_DNA"/>
</dbReference>
<accession>A0A9D1IZH0</accession>
<dbReference type="GO" id="GO:0005829">
    <property type="term" value="C:cytosol"/>
    <property type="evidence" value="ECO:0007669"/>
    <property type="project" value="TreeGrafter"/>
</dbReference>
<dbReference type="Proteomes" id="UP000824238">
    <property type="component" value="Unassembled WGS sequence"/>
</dbReference>
<dbReference type="PANTHER" id="PTHR10534:SF2">
    <property type="entry name" value="PYRIDOXAL KINASE"/>
    <property type="match status" value="1"/>
</dbReference>
<evidence type="ECO:0000259" key="6">
    <source>
        <dbReference type="Pfam" id="PF08543"/>
    </source>
</evidence>
<gene>
    <name evidence="7" type="ORF">IAD36_07340</name>
</gene>
<evidence type="ECO:0000313" key="7">
    <source>
        <dbReference type="EMBL" id="HIR55387.1"/>
    </source>
</evidence>
<evidence type="ECO:0000256" key="3">
    <source>
        <dbReference type="ARBA" id="ARBA00022741"/>
    </source>
</evidence>
<proteinExistence type="predicted"/>
<reference evidence="7" key="1">
    <citation type="submission" date="2020-10" db="EMBL/GenBank/DDBJ databases">
        <authorList>
            <person name="Gilroy R."/>
        </authorList>
    </citation>
    <scope>NUCLEOTIDE SEQUENCE</scope>
    <source>
        <strain evidence="7">ChiGjej3B3-7149</strain>
    </source>
</reference>
<dbReference type="NCBIfam" id="NF005491">
    <property type="entry name" value="PRK07105.1"/>
    <property type="match status" value="1"/>
</dbReference>
<name>A0A9D1IZH0_9FIRM</name>